<dbReference type="InterPro" id="IPR051915">
    <property type="entry name" value="Cellulose_Degrad_GH3"/>
</dbReference>
<dbReference type="EC" id="3.2.1.21" evidence="3"/>
<dbReference type="EMBL" id="CP040899">
    <property type="protein sequence ID" value="QDB80772.1"/>
    <property type="molecule type" value="Genomic_DNA"/>
</dbReference>
<reference evidence="9 10" key="1">
    <citation type="submission" date="2019-05" db="EMBL/GenBank/DDBJ databases">
        <title>Georgenia *** sp. nov., and Georgenia *** sp. nov., isolated from the intestinal contents of plateau pika (Ochotona curzoniae) in the Qinghai-Tibet plateau of China.</title>
        <authorList>
            <person name="Tian Z."/>
        </authorList>
    </citation>
    <scope>NUCLEOTIDE SEQUENCE [LARGE SCALE GENOMIC DNA]</scope>
    <source>
        <strain evidence="9 10">Z294</strain>
    </source>
</reference>
<evidence type="ECO:0000259" key="8">
    <source>
        <dbReference type="SMART" id="SM01217"/>
    </source>
</evidence>
<evidence type="ECO:0000256" key="1">
    <source>
        <dbReference type="ARBA" id="ARBA00000448"/>
    </source>
</evidence>
<feature type="domain" description="Fibronectin type III-like" evidence="8">
    <location>
        <begin position="613"/>
        <end position="682"/>
    </location>
</feature>
<evidence type="ECO:0000256" key="3">
    <source>
        <dbReference type="ARBA" id="ARBA00012744"/>
    </source>
</evidence>
<name>A0ABX5VQL4_9MICO</name>
<dbReference type="Gene3D" id="3.20.20.300">
    <property type="entry name" value="Glycoside hydrolase, family 3, N-terminal domain"/>
    <property type="match status" value="1"/>
</dbReference>
<dbReference type="Pfam" id="PF14310">
    <property type="entry name" value="Fn3-like"/>
    <property type="match status" value="1"/>
</dbReference>
<evidence type="ECO:0000313" key="9">
    <source>
        <dbReference type="EMBL" id="QDB80772.1"/>
    </source>
</evidence>
<dbReference type="PANTHER" id="PTHR30620">
    <property type="entry name" value="PERIPLASMIC BETA-GLUCOSIDASE-RELATED"/>
    <property type="match status" value="1"/>
</dbReference>
<keyword evidence="10" id="KW-1185">Reference proteome</keyword>
<dbReference type="PANTHER" id="PTHR30620:SF16">
    <property type="entry name" value="LYSOSOMAL BETA GLUCOSIDASE"/>
    <property type="match status" value="1"/>
</dbReference>
<evidence type="ECO:0000313" key="10">
    <source>
        <dbReference type="Proteomes" id="UP000313948"/>
    </source>
</evidence>
<dbReference type="Gene3D" id="3.40.50.1700">
    <property type="entry name" value="Glycoside hydrolase family 3 C-terminal domain"/>
    <property type="match status" value="1"/>
</dbReference>
<dbReference type="Gene3D" id="2.60.40.10">
    <property type="entry name" value="Immunoglobulins"/>
    <property type="match status" value="1"/>
</dbReference>
<evidence type="ECO:0000256" key="4">
    <source>
        <dbReference type="ARBA" id="ARBA00022729"/>
    </source>
</evidence>
<comment type="similarity">
    <text evidence="2">Belongs to the glycosyl hydrolase 3 family.</text>
</comment>
<accession>A0ABX5VQL4</accession>
<comment type="catalytic activity">
    <reaction evidence="1">
        <text>Hydrolysis of terminal, non-reducing beta-D-glucosyl residues with release of beta-D-glucose.</text>
        <dbReference type="EC" id="3.2.1.21"/>
    </reaction>
</comment>
<dbReference type="Pfam" id="PF01915">
    <property type="entry name" value="Glyco_hydro_3_C"/>
    <property type="match status" value="1"/>
</dbReference>
<proteinExistence type="inferred from homology"/>
<feature type="region of interest" description="Disordered" evidence="7">
    <location>
        <begin position="534"/>
        <end position="554"/>
    </location>
</feature>
<protein>
    <recommendedName>
        <fullName evidence="3">beta-glucosidase</fullName>
        <ecNumber evidence="3">3.2.1.21</ecNumber>
    </recommendedName>
</protein>
<dbReference type="PRINTS" id="PR00133">
    <property type="entry name" value="GLHYDRLASE3"/>
</dbReference>
<keyword evidence="5" id="KW-0378">Hydrolase</keyword>
<dbReference type="InterPro" id="IPR036962">
    <property type="entry name" value="Glyco_hydro_3_N_sf"/>
</dbReference>
<dbReference type="Pfam" id="PF00933">
    <property type="entry name" value="Glyco_hydro_3"/>
    <property type="match status" value="1"/>
</dbReference>
<dbReference type="Proteomes" id="UP000313948">
    <property type="component" value="Chromosome"/>
</dbReference>
<keyword evidence="6" id="KW-0326">Glycosidase</keyword>
<evidence type="ECO:0000256" key="6">
    <source>
        <dbReference type="ARBA" id="ARBA00023295"/>
    </source>
</evidence>
<organism evidence="9 10">
    <name type="scientific">Georgenia wutianyii</name>
    <dbReference type="NCBI Taxonomy" id="2585135"/>
    <lineage>
        <taxon>Bacteria</taxon>
        <taxon>Bacillati</taxon>
        <taxon>Actinomycetota</taxon>
        <taxon>Actinomycetes</taxon>
        <taxon>Micrococcales</taxon>
        <taxon>Bogoriellaceae</taxon>
        <taxon>Georgenia</taxon>
    </lineage>
</organism>
<sequence length="700" mass="73930">MTPEEKVGQLHQVANPDPHRDAAALAAAEFGTCIVASGEHAGNVRDAGTQAAAVNALQRAAVETSRLGVPLLVARDVIHGHRTVFPIPLGQAAGFDAQIVRDCARVAAREATADGIRWTFAPMLDVAQDPRWGRVAESWGEDAWLASHLGSAAVAGFQDGGRLAGPEAMAACAKHYVGYGLAQGGRDYAEVDVGPVTLHNRHLRPFRAAVDAGVATVMSAFHTLDGTPMTAHVPLLRDHLRGELGFTGPVVSDWDAVGELRQHGLATGTRDAAALALRAGVDIDMVTGAYHEHLTGLVRSGTVPAALVDEAAYRVLLLKLRLGLFEDPYTDPGRAAAVHLTPDHRALARRAAAGAVVLLRNDGVLPLTEPRRLHVTGALATASAELLGTWTLDGRAEDVVTIADAFRERYAGAVVTVDDGRFPDESLVRAREADVVVACVGEHPVRSGEANSVTSLEPPPGQVEQLTALARVSRRLVVVVLTGRPLALERLADVGEALVLVFHPGVEGGHGVVDVLTGDVPPSGRLPASLPWTTGQVPLHHDQRPTGRPLDPDGTVGRYRDHRDTPQYPFGHGLGYSPVSYEGVLLSAAELGPGETVRASARVTNTGSRPVLETVQLYVRAHLAAISRPVGELVGVRRVPLAPGESAEVVFELDRRTLSYRDAAGRERCEAGPFTVRIAPHAGGGVTTRLRVTDEAPGPT</sequence>
<dbReference type="InterPro" id="IPR002772">
    <property type="entry name" value="Glyco_hydro_3_C"/>
</dbReference>
<evidence type="ECO:0000256" key="7">
    <source>
        <dbReference type="SAM" id="MobiDB-lite"/>
    </source>
</evidence>
<dbReference type="SUPFAM" id="SSF51445">
    <property type="entry name" value="(Trans)glycosidases"/>
    <property type="match status" value="1"/>
</dbReference>
<dbReference type="InterPro" id="IPR036881">
    <property type="entry name" value="Glyco_hydro_3_C_sf"/>
</dbReference>
<dbReference type="InterPro" id="IPR026891">
    <property type="entry name" value="Fn3-like"/>
</dbReference>
<dbReference type="InterPro" id="IPR013783">
    <property type="entry name" value="Ig-like_fold"/>
</dbReference>
<keyword evidence="4" id="KW-0732">Signal</keyword>
<evidence type="ECO:0000256" key="5">
    <source>
        <dbReference type="ARBA" id="ARBA00022801"/>
    </source>
</evidence>
<dbReference type="InterPro" id="IPR001764">
    <property type="entry name" value="Glyco_hydro_3_N"/>
</dbReference>
<dbReference type="InterPro" id="IPR017853">
    <property type="entry name" value="GH"/>
</dbReference>
<gene>
    <name evidence="9" type="ORF">FE251_09275</name>
</gene>
<evidence type="ECO:0000256" key="2">
    <source>
        <dbReference type="ARBA" id="ARBA00005336"/>
    </source>
</evidence>
<dbReference type="SUPFAM" id="SSF52279">
    <property type="entry name" value="Beta-D-glucan exohydrolase, C-terminal domain"/>
    <property type="match status" value="1"/>
</dbReference>
<dbReference type="SMART" id="SM01217">
    <property type="entry name" value="Fn3_like"/>
    <property type="match status" value="1"/>
</dbReference>